<dbReference type="Pfam" id="PF00754">
    <property type="entry name" value="F5_F8_type_C"/>
    <property type="match status" value="1"/>
</dbReference>
<organism evidence="3 4">
    <name type="scientific">Micromonospora inyonensis</name>
    <dbReference type="NCBI Taxonomy" id="47866"/>
    <lineage>
        <taxon>Bacteria</taxon>
        <taxon>Bacillati</taxon>
        <taxon>Actinomycetota</taxon>
        <taxon>Actinomycetes</taxon>
        <taxon>Micromonosporales</taxon>
        <taxon>Micromonosporaceae</taxon>
        <taxon>Micromonospora</taxon>
    </lineage>
</organism>
<feature type="region of interest" description="Disordered" evidence="1">
    <location>
        <begin position="632"/>
        <end position="652"/>
    </location>
</feature>
<feature type="domain" description="F5/8 type C" evidence="2">
    <location>
        <begin position="619"/>
        <end position="717"/>
    </location>
</feature>
<evidence type="ECO:0000313" key="3">
    <source>
        <dbReference type="EMBL" id="SCL27759.1"/>
    </source>
</evidence>
<dbReference type="PROSITE" id="PS50022">
    <property type="entry name" value="FA58C_3"/>
    <property type="match status" value="1"/>
</dbReference>
<dbReference type="SUPFAM" id="SSF49785">
    <property type="entry name" value="Galactose-binding domain-like"/>
    <property type="match status" value="2"/>
</dbReference>
<proteinExistence type="predicted"/>
<dbReference type="InterPro" id="IPR008979">
    <property type="entry name" value="Galactose-bd-like_sf"/>
</dbReference>
<dbReference type="NCBIfam" id="TIGR01409">
    <property type="entry name" value="TAT_signal_seq"/>
    <property type="match status" value="1"/>
</dbReference>
<reference evidence="4" key="1">
    <citation type="submission" date="2016-06" db="EMBL/GenBank/DDBJ databases">
        <authorList>
            <person name="Varghese N."/>
        </authorList>
    </citation>
    <scope>NUCLEOTIDE SEQUENCE [LARGE SCALE GENOMIC DNA]</scope>
    <source>
        <strain evidence="4">DSM 46123</strain>
    </source>
</reference>
<dbReference type="AlphaFoldDB" id="A0A1C6SEL8"/>
<dbReference type="InterPro" id="IPR019546">
    <property type="entry name" value="TAT_signal_bac_arc"/>
</dbReference>
<evidence type="ECO:0000259" key="2">
    <source>
        <dbReference type="PROSITE" id="PS50022"/>
    </source>
</evidence>
<dbReference type="Proteomes" id="UP000198906">
    <property type="component" value="Unassembled WGS sequence"/>
</dbReference>
<protein>
    <submittedName>
        <fullName evidence="3">Tat (Twin-arginine translocation) pathway signal sequence</fullName>
    </submittedName>
</protein>
<evidence type="ECO:0000313" key="4">
    <source>
        <dbReference type="Proteomes" id="UP000198906"/>
    </source>
</evidence>
<dbReference type="STRING" id="47866.GA0074694_4905"/>
<sequence>MTSVPGSVPFTSRVNRRRFLQMAATAGALAVVSVAPSGPHPELLADDAVARTYHRVLLRHTRWAETQWDATAGHYRATNFSFAVVLGNALVLTRGTYDEALAGIDAETLKAHTVATLSHFAASNRLTGGTEWGKTLYFDSTFQLYFQLAGRLLWDDLDATTRANLDQLAQLQAAYTASLGTGDDPRSPGWTTNGLAGGWVGDTKLEEMGVHAQSLAPGLAWAPDAPDAASWRTLFGQWSRNQTSLPVADLANPTIVDGVAVSANTARNLYDTFVVENHGSFGPHYQCELWRTSARNCVHFMIAGQPMPEVTRAQPNGDRLWRSILSVMSDAGEPLMPMVNDREHLYGRDVIPLAFLAQVLGDRSAAWAEQAMADRLEAYQQYPPQYRITKFSGEPKYEPEARAEVAISYLLHEWRARNGEPVVPLSRDDVFAAASGVTDFGTGPGLLSHQSRNSWAGAVSRAGYVKFAWQPAHDDWLFRISGATPMFLPSTAGTVRTRSVALYTALRDGFDGSATVLGFDTGWAGFATLPGGSVVYATSGVAAGEGHLEVYNLTMPGVAGLDGSRTYTAAEGTVTVASQDSGGATPPPGVARVDTVTFPTTTAQWVRMLGVQPDPTYGYSIFEFEVRDGETGPNLTLGKPTTASSADTGRGAALATDGTMTTRWAVSRADRPRAESWLAVDLGGPSTFDRAVIYWEAASGRRYRVQVSDDGVTWRDVATYPQPNLSSTGGWLDIDGRASLVVRGPVNPITVAGNVITLSDGPAAPLLVEGHPRLDPGRTRAVAAQPAPATSQASVRASTTEGHLSLFNLSGSAATATVSLPQSRTSVQLYAGAQTVTATGTDYAAVLEASSAEVRAPRFTMRTAGGGELPVGLHAEVIDGQRLRLSGPACQVRVSSAAAPGDTVVVVDAQPREIVLPDAPAYPLTNLALGRVTFPTSPLPPGMSDPGAAVDGRPETAWTPGVDGRMVVDLGEQQALGSIELDWNGDRSPTVDVATSTDGTTYTHAVRLPAGRDSALLTGAARYVAVRVAGWRPGDPSLRGLVISAT</sequence>
<evidence type="ECO:0000256" key="1">
    <source>
        <dbReference type="SAM" id="MobiDB-lite"/>
    </source>
</evidence>
<dbReference type="EMBL" id="FMHU01000002">
    <property type="protein sequence ID" value="SCL27759.1"/>
    <property type="molecule type" value="Genomic_DNA"/>
</dbReference>
<dbReference type="Gene3D" id="2.60.120.260">
    <property type="entry name" value="Galactose-binding domain-like"/>
    <property type="match status" value="2"/>
</dbReference>
<dbReference type="RefSeq" id="WP_091462156.1">
    <property type="nucleotide sequence ID" value="NZ_FMHU01000002.1"/>
</dbReference>
<dbReference type="PROSITE" id="PS51318">
    <property type="entry name" value="TAT"/>
    <property type="match status" value="1"/>
</dbReference>
<dbReference type="InterPro" id="IPR006311">
    <property type="entry name" value="TAT_signal"/>
</dbReference>
<keyword evidence="4" id="KW-1185">Reference proteome</keyword>
<dbReference type="InterPro" id="IPR000421">
    <property type="entry name" value="FA58C"/>
</dbReference>
<accession>A0A1C6SEL8</accession>
<gene>
    <name evidence="3" type="ORF">GA0074694_4905</name>
</gene>
<name>A0A1C6SEL8_9ACTN</name>